<evidence type="ECO:0000313" key="2">
    <source>
        <dbReference type="EMBL" id="GAA1217205.1"/>
    </source>
</evidence>
<protein>
    <submittedName>
        <fullName evidence="2">Uncharacterized protein</fullName>
    </submittedName>
</protein>
<dbReference type="EMBL" id="BAAALM010000016">
    <property type="protein sequence ID" value="GAA1217205.1"/>
    <property type="molecule type" value="Genomic_DNA"/>
</dbReference>
<evidence type="ECO:0000313" key="3">
    <source>
        <dbReference type="Proteomes" id="UP001500467"/>
    </source>
</evidence>
<keyword evidence="1" id="KW-1133">Transmembrane helix</keyword>
<keyword evidence="3" id="KW-1185">Reference proteome</keyword>
<organism evidence="2 3">
    <name type="scientific">Prauserella alba</name>
    <dbReference type="NCBI Taxonomy" id="176898"/>
    <lineage>
        <taxon>Bacteria</taxon>
        <taxon>Bacillati</taxon>
        <taxon>Actinomycetota</taxon>
        <taxon>Actinomycetes</taxon>
        <taxon>Pseudonocardiales</taxon>
        <taxon>Pseudonocardiaceae</taxon>
        <taxon>Prauserella</taxon>
    </lineage>
</organism>
<keyword evidence="1" id="KW-0472">Membrane</keyword>
<feature type="transmembrane region" description="Helical" evidence="1">
    <location>
        <begin position="21"/>
        <end position="39"/>
    </location>
</feature>
<name>A0ABN1VRU0_9PSEU</name>
<accession>A0ABN1VRU0</accession>
<comment type="caution">
    <text evidence="2">The sequence shown here is derived from an EMBL/GenBank/DDBJ whole genome shotgun (WGS) entry which is preliminary data.</text>
</comment>
<keyword evidence="1" id="KW-0812">Transmembrane</keyword>
<feature type="transmembrane region" description="Helical" evidence="1">
    <location>
        <begin position="51"/>
        <end position="71"/>
    </location>
</feature>
<evidence type="ECO:0000256" key="1">
    <source>
        <dbReference type="SAM" id="Phobius"/>
    </source>
</evidence>
<feature type="transmembrane region" description="Helical" evidence="1">
    <location>
        <begin position="83"/>
        <end position="106"/>
    </location>
</feature>
<proteinExistence type="predicted"/>
<sequence length="112" mass="12044">MTPPEGADEHGDARSWRGLAGFGRTLLVLLPLFAAHVLLDITALSGGLMTVVFWPLMLVGYVLVTLLVWLAGRHDPRWSAGKAVLTGVMVYLFVAVLLSATALAFLNEGLTR</sequence>
<gene>
    <name evidence="2" type="ORF">GCM10009675_44480</name>
</gene>
<reference evidence="2 3" key="1">
    <citation type="journal article" date="2019" name="Int. J. Syst. Evol. Microbiol.">
        <title>The Global Catalogue of Microorganisms (GCM) 10K type strain sequencing project: providing services to taxonomists for standard genome sequencing and annotation.</title>
        <authorList>
            <consortium name="The Broad Institute Genomics Platform"/>
            <consortium name="The Broad Institute Genome Sequencing Center for Infectious Disease"/>
            <person name="Wu L."/>
            <person name="Ma J."/>
        </authorList>
    </citation>
    <scope>NUCLEOTIDE SEQUENCE [LARGE SCALE GENOMIC DNA]</scope>
    <source>
        <strain evidence="2 3">JCM 13022</strain>
    </source>
</reference>
<dbReference type="Proteomes" id="UP001500467">
    <property type="component" value="Unassembled WGS sequence"/>
</dbReference>